<protein>
    <submittedName>
        <fullName evidence="2">HET-domain-containing protein</fullName>
    </submittedName>
</protein>
<organism evidence="2 3">
    <name type="scientific">Viridothelium virens</name>
    <name type="common">Speckled blister lichen</name>
    <name type="synonym">Trypethelium virens</name>
    <dbReference type="NCBI Taxonomy" id="1048519"/>
    <lineage>
        <taxon>Eukaryota</taxon>
        <taxon>Fungi</taxon>
        <taxon>Dikarya</taxon>
        <taxon>Ascomycota</taxon>
        <taxon>Pezizomycotina</taxon>
        <taxon>Dothideomycetes</taxon>
        <taxon>Dothideomycetes incertae sedis</taxon>
        <taxon>Trypetheliales</taxon>
        <taxon>Trypetheliaceae</taxon>
        <taxon>Viridothelium</taxon>
    </lineage>
</organism>
<reference evidence="2" key="1">
    <citation type="journal article" date="2020" name="Stud. Mycol.">
        <title>101 Dothideomycetes genomes: a test case for predicting lifestyles and emergence of pathogens.</title>
        <authorList>
            <person name="Haridas S."/>
            <person name="Albert R."/>
            <person name="Binder M."/>
            <person name="Bloem J."/>
            <person name="Labutti K."/>
            <person name="Salamov A."/>
            <person name="Andreopoulos B."/>
            <person name="Baker S."/>
            <person name="Barry K."/>
            <person name="Bills G."/>
            <person name="Bluhm B."/>
            <person name="Cannon C."/>
            <person name="Castanera R."/>
            <person name="Culley D."/>
            <person name="Daum C."/>
            <person name="Ezra D."/>
            <person name="Gonzalez J."/>
            <person name="Henrissat B."/>
            <person name="Kuo A."/>
            <person name="Liang C."/>
            <person name="Lipzen A."/>
            <person name="Lutzoni F."/>
            <person name="Magnuson J."/>
            <person name="Mondo S."/>
            <person name="Nolan M."/>
            <person name="Ohm R."/>
            <person name="Pangilinan J."/>
            <person name="Park H.-J."/>
            <person name="Ramirez L."/>
            <person name="Alfaro M."/>
            <person name="Sun H."/>
            <person name="Tritt A."/>
            <person name="Yoshinaga Y."/>
            <person name="Zwiers L.-H."/>
            <person name="Turgeon B."/>
            <person name="Goodwin S."/>
            <person name="Spatafora J."/>
            <person name="Crous P."/>
            <person name="Grigoriev I."/>
        </authorList>
    </citation>
    <scope>NUCLEOTIDE SEQUENCE</scope>
    <source>
        <strain evidence="2">Tuck. ex Michener</strain>
    </source>
</reference>
<feature type="domain" description="Heterokaryon incompatibility" evidence="1">
    <location>
        <begin position="34"/>
        <end position="117"/>
    </location>
</feature>
<gene>
    <name evidence="2" type="ORF">EV356DRAFT_416517</name>
</gene>
<feature type="non-terminal residue" evidence="2">
    <location>
        <position position="1"/>
    </location>
</feature>
<name>A0A6A6GSS1_VIRVR</name>
<dbReference type="OrthoDB" id="2157530at2759"/>
<proteinExistence type="predicted"/>
<evidence type="ECO:0000313" key="3">
    <source>
        <dbReference type="Proteomes" id="UP000800092"/>
    </source>
</evidence>
<dbReference type="InterPro" id="IPR010730">
    <property type="entry name" value="HET"/>
</dbReference>
<dbReference type="InterPro" id="IPR052895">
    <property type="entry name" value="HetReg/Transcr_Mod"/>
</dbReference>
<evidence type="ECO:0000259" key="1">
    <source>
        <dbReference type="Pfam" id="PF06985"/>
    </source>
</evidence>
<dbReference type="AlphaFoldDB" id="A0A6A6GSS1"/>
<feature type="non-terminal residue" evidence="2">
    <location>
        <position position="118"/>
    </location>
</feature>
<dbReference type="PANTHER" id="PTHR24148:SF73">
    <property type="entry name" value="HET DOMAIN PROTEIN (AFU_ORTHOLOGUE AFUA_8G01020)"/>
    <property type="match status" value="1"/>
</dbReference>
<sequence length="118" mass="13543">ESIRLLRLRAQPCLPNSPVQCDMIHTTLRRPPQYNAVSHCWDPVGAPQEMVLIDGGLFSVSRAIHSLLLAKRSNLHHRYFWIDSICINQDDKVEKSKQVGMMRNIFEEAEMTLGWLGD</sequence>
<dbReference type="EMBL" id="ML991905">
    <property type="protein sequence ID" value="KAF2228618.1"/>
    <property type="molecule type" value="Genomic_DNA"/>
</dbReference>
<accession>A0A6A6GSS1</accession>
<evidence type="ECO:0000313" key="2">
    <source>
        <dbReference type="EMBL" id="KAF2228618.1"/>
    </source>
</evidence>
<dbReference type="PANTHER" id="PTHR24148">
    <property type="entry name" value="ANKYRIN REPEAT DOMAIN-CONTAINING PROTEIN 39 HOMOLOG-RELATED"/>
    <property type="match status" value="1"/>
</dbReference>
<dbReference type="Pfam" id="PF06985">
    <property type="entry name" value="HET"/>
    <property type="match status" value="1"/>
</dbReference>
<dbReference type="Proteomes" id="UP000800092">
    <property type="component" value="Unassembled WGS sequence"/>
</dbReference>
<keyword evidence="3" id="KW-1185">Reference proteome</keyword>